<dbReference type="OrthoDB" id="1434354at2759"/>
<proteinExistence type="predicted"/>
<dbReference type="Proteomes" id="UP000708208">
    <property type="component" value="Unassembled WGS sequence"/>
</dbReference>
<dbReference type="PANTHER" id="PTHR23324:SF83">
    <property type="entry name" value="SEC14-LIKE PROTEIN 2"/>
    <property type="match status" value="1"/>
</dbReference>
<dbReference type="PROSITE" id="PS50191">
    <property type="entry name" value="CRAL_TRIO"/>
    <property type="match status" value="1"/>
</dbReference>
<dbReference type="InterPro" id="IPR051064">
    <property type="entry name" value="SEC14/CRAL-TRIO_domain"/>
</dbReference>
<organism evidence="2 3">
    <name type="scientific">Allacma fusca</name>
    <dbReference type="NCBI Taxonomy" id="39272"/>
    <lineage>
        <taxon>Eukaryota</taxon>
        <taxon>Metazoa</taxon>
        <taxon>Ecdysozoa</taxon>
        <taxon>Arthropoda</taxon>
        <taxon>Hexapoda</taxon>
        <taxon>Collembola</taxon>
        <taxon>Symphypleona</taxon>
        <taxon>Sminthuridae</taxon>
        <taxon>Allacma</taxon>
    </lineage>
</organism>
<keyword evidence="3" id="KW-1185">Reference proteome</keyword>
<evidence type="ECO:0000259" key="1">
    <source>
        <dbReference type="PROSITE" id="PS50191"/>
    </source>
</evidence>
<protein>
    <recommendedName>
        <fullName evidence="1">CRAL-TRIO domain-containing protein</fullName>
    </recommendedName>
</protein>
<dbReference type="AlphaFoldDB" id="A0A8J2JYN4"/>
<dbReference type="PANTHER" id="PTHR23324">
    <property type="entry name" value="SEC14 RELATED PROTEIN"/>
    <property type="match status" value="1"/>
</dbReference>
<feature type="non-terminal residue" evidence="2">
    <location>
        <position position="145"/>
    </location>
</feature>
<accession>A0A8J2JYN4</accession>
<dbReference type="InterPro" id="IPR001251">
    <property type="entry name" value="CRAL-TRIO_dom"/>
</dbReference>
<comment type="caution">
    <text evidence="2">The sequence shown here is derived from an EMBL/GenBank/DDBJ whole genome shotgun (WGS) entry which is preliminary data.</text>
</comment>
<sequence length="145" mass="16986">HMKWREEGDIDNIKLWEAPQDLKDLLPEQFIGFDHTNSPVLLILFGKWDLKKAEQEFGQDMILRCKWKTFNSLKESMKNQRTPKDIPVTQACFINDLEGLSFRQLTLPVLRGIAEYGRQFEANFAETMKINVVINDEHSEIVHPK</sequence>
<feature type="domain" description="CRAL-TRIO" evidence="1">
    <location>
        <begin position="18"/>
        <end position="135"/>
    </location>
</feature>
<dbReference type="Pfam" id="PF00650">
    <property type="entry name" value="CRAL_TRIO"/>
    <property type="match status" value="1"/>
</dbReference>
<evidence type="ECO:0000313" key="2">
    <source>
        <dbReference type="EMBL" id="CAG7726358.1"/>
    </source>
</evidence>
<dbReference type="GO" id="GO:0005737">
    <property type="term" value="C:cytoplasm"/>
    <property type="evidence" value="ECO:0007669"/>
    <property type="project" value="TreeGrafter"/>
</dbReference>
<reference evidence="2" key="1">
    <citation type="submission" date="2021-06" db="EMBL/GenBank/DDBJ databases">
        <authorList>
            <person name="Hodson N. C."/>
            <person name="Mongue J. A."/>
            <person name="Jaron S. K."/>
        </authorList>
    </citation>
    <scope>NUCLEOTIDE SEQUENCE</scope>
</reference>
<dbReference type="EMBL" id="CAJVCH010134406">
    <property type="protein sequence ID" value="CAG7726358.1"/>
    <property type="molecule type" value="Genomic_DNA"/>
</dbReference>
<gene>
    <name evidence="2" type="ORF">AFUS01_LOCUS15273</name>
</gene>
<name>A0A8J2JYN4_9HEXA</name>
<evidence type="ECO:0000313" key="3">
    <source>
        <dbReference type="Proteomes" id="UP000708208"/>
    </source>
</evidence>